<keyword evidence="3" id="KW-1185">Reference proteome</keyword>
<protein>
    <submittedName>
        <fullName evidence="2">Uncharacterized protein</fullName>
    </submittedName>
</protein>
<evidence type="ECO:0000313" key="3">
    <source>
        <dbReference type="Proteomes" id="UP000268093"/>
    </source>
</evidence>
<accession>A0A433DKZ3</accession>
<evidence type="ECO:0000313" key="2">
    <source>
        <dbReference type="EMBL" id="RUP51475.1"/>
    </source>
</evidence>
<organism evidence="2 3">
    <name type="scientific">Jimgerdemannia flammicorona</name>
    <dbReference type="NCBI Taxonomy" id="994334"/>
    <lineage>
        <taxon>Eukaryota</taxon>
        <taxon>Fungi</taxon>
        <taxon>Fungi incertae sedis</taxon>
        <taxon>Mucoromycota</taxon>
        <taxon>Mucoromycotina</taxon>
        <taxon>Endogonomycetes</taxon>
        <taxon>Endogonales</taxon>
        <taxon>Endogonaceae</taxon>
        <taxon>Jimgerdemannia</taxon>
    </lineage>
</organism>
<comment type="caution">
    <text evidence="2">The sequence shown here is derived from an EMBL/GenBank/DDBJ whole genome shotgun (WGS) entry which is preliminary data.</text>
</comment>
<feature type="compositionally biased region" description="Acidic residues" evidence="1">
    <location>
        <begin position="22"/>
        <end position="32"/>
    </location>
</feature>
<evidence type="ECO:0000256" key="1">
    <source>
        <dbReference type="SAM" id="MobiDB-lite"/>
    </source>
</evidence>
<dbReference type="Proteomes" id="UP000268093">
    <property type="component" value="Unassembled WGS sequence"/>
</dbReference>
<name>A0A433DKZ3_9FUNG</name>
<dbReference type="EMBL" id="RBNI01000704">
    <property type="protein sequence ID" value="RUP51475.1"/>
    <property type="molecule type" value="Genomic_DNA"/>
</dbReference>
<gene>
    <name evidence="2" type="ORF">BC936DRAFT_147977</name>
</gene>
<proteinExistence type="predicted"/>
<feature type="region of interest" description="Disordered" evidence="1">
    <location>
        <begin position="1"/>
        <end position="34"/>
    </location>
</feature>
<reference evidence="2 3" key="1">
    <citation type="journal article" date="2018" name="New Phytol.">
        <title>Phylogenomics of Endogonaceae and evolution of mycorrhizas within Mucoromycota.</title>
        <authorList>
            <person name="Chang Y."/>
            <person name="Desiro A."/>
            <person name="Na H."/>
            <person name="Sandor L."/>
            <person name="Lipzen A."/>
            <person name="Clum A."/>
            <person name="Barry K."/>
            <person name="Grigoriev I.V."/>
            <person name="Martin F.M."/>
            <person name="Stajich J.E."/>
            <person name="Smith M.E."/>
            <person name="Bonito G."/>
            <person name="Spatafora J.W."/>
        </authorList>
    </citation>
    <scope>NUCLEOTIDE SEQUENCE [LARGE SCALE GENOMIC DNA]</scope>
    <source>
        <strain evidence="2 3">GMNB39</strain>
    </source>
</reference>
<sequence>MPSLAQQVHEDNVETEPALSERDEDEGSEHEEDIAAVRLGEDQRKALRDRSTRVRYPIISQRRGTGGLFAIC</sequence>
<dbReference type="AlphaFoldDB" id="A0A433DKZ3"/>